<dbReference type="GO" id="GO:0020037">
    <property type="term" value="F:heme binding"/>
    <property type="evidence" value="ECO:0007669"/>
    <property type="project" value="InterPro"/>
</dbReference>
<gene>
    <name evidence="13" type="ORF">B296_00055941</name>
</gene>
<dbReference type="GO" id="GO:0004497">
    <property type="term" value="F:monooxygenase activity"/>
    <property type="evidence" value="ECO:0007669"/>
    <property type="project" value="UniProtKB-KW"/>
</dbReference>
<evidence type="ECO:0000256" key="2">
    <source>
        <dbReference type="ARBA" id="ARBA00010617"/>
    </source>
</evidence>
<comment type="similarity">
    <text evidence="2">Belongs to the cytochrome P450 family.</text>
</comment>
<keyword evidence="10 12" id="KW-0472">Membrane</keyword>
<evidence type="ECO:0000256" key="6">
    <source>
        <dbReference type="ARBA" id="ARBA00022989"/>
    </source>
</evidence>
<dbReference type="InterPro" id="IPR036396">
    <property type="entry name" value="Cyt_P450_sf"/>
</dbReference>
<evidence type="ECO:0008006" key="15">
    <source>
        <dbReference type="Google" id="ProtNLM"/>
    </source>
</evidence>
<evidence type="ECO:0000313" key="14">
    <source>
        <dbReference type="Proteomes" id="UP000287651"/>
    </source>
</evidence>
<dbReference type="PANTHER" id="PTHR24282">
    <property type="entry name" value="CYTOCHROME P450 FAMILY MEMBER"/>
    <property type="match status" value="1"/>
</dbReference>
<dbReference type="GO" id="GO:0005506">
    <property type="term" value="F:iron ion binding"/>
    <property type="evidence" value="ECO:0007669"/>
    <property type="project" value="InterPro"/>
</dbReference>
<keyword evidence="6 12" id="KW-1133">Transmembrane helix</keyword>
<comment type="subcellular location">
    <subcellularLocation>
        <location evidence="1">Membrane</location>
    </subcellularLocation>
</comment>
<reference evidence="13 14" key="1">
    <citation type="journal article" date="2014" name="Agronomy (Basel)">
        <title>A Draft Genome Sequence for Ensete ventricosum, the Drought-Tolerant Tree Against Hunger.</title>
        <authorList>
            <person name="Harrison J."/>
            <person name="Moore K.A."/>
            <person name="Paszkiewicz K."/>
            <person name="Jones T."/>
            <person name="Grant M."/>
            <person name="Ambacheew D."/>
            <person name="Muzemil S."/>
            <person name="Studholme D.J."/>
        </authorList>
    </citation>
    <scope>NUCLEOTIDE SEQUENCE [LARGE SCALE GENOMIC DNA]</scope>
</reference>
<evidence type="ECO:0000256" key="11">
    <source>
        <dbReference type="SAM" id="MobiDB-lite"/>
    </source>
</evidence>
<keyword evidence="3" id="KW-0349">Heme</keyword>
<feature type="compositionally biased region" description="Basic residues" evidence="11">
    <location>
        <begin position="410"/>
        <end position="421"/>
    </location>
</feature>
<feature type="region of interest" description="Disordered" evidence="11">
    <location>
        <begin position="409"/>
        <end position="455"/>
    </location>
</feature>
<dbReference type="GO" id="GO:0016020">
    <property type="term" value="C:membrane"/>
    <property type="evidence" value="ECO:0007669"/>
    <property type="project" value="UniProtKB-SubCell"/>
</dbReference>
<keyword evidence="7" id="KW-0560">Oxidoreductase</keyword>
<accession>A0A426X435</accession>
<proteinExistence type="inferred from homology"/>
<evidence type="ECO:0000256" key="7">
    <source>
        <dbReference type="ARBA" id="ARBA00023002"/>
    </source>
</evidence>
<dbReference type="InterPro" id="IPR001128">
    <property type="entry name" value="Cyt_P450"/>
</dbReference>
<evidence type="ECO:0000256" key="9">
    <source>
        <dbReference type="ARBA" id="ARBA00023033"/>
    </source>
</evidence>
<dbReference type="InterPro" id="IPR050665">
    <property type="entry name" value="Cytochrome_P450_Monooxygen"/>
</dbReference>
<dbReference type="InterPro" id="IPR002401">
    <property type="entry name" value="Cyt_P450_E_grp-I"/>
</dbReference>
<dbReference type="GO" id="GO:0016705">
    <property type="term" value="F:oxidoreductase activity, acting on paired donors, with incorporation or reduction of molecular oxygen"/>
    <property type="evidence" value="ECO:0007669"/>
    <property type="project" value="InterPro"/>
</dbReference>
<feature type="transmembrane region" description="Helical" evidence="12">
    <location>
        <begin position="25"/>
        <end position="47"/>
    </location>
</feature>
<dbReference type="Gene3D" id="1.10.630.10">
    <property type="entry name" value="Cytochrome P450"/>
    <property type="match status" value="2"/>
</dbReference>
<dbReference type="AlphaFoldDB" id="A0A426X435"/>
<keyword evidence="5" id="KW-0479">Metal-binding</keyword>
<keyword evidence="8" id="KW-0408">Iron</keyword>
<evidence type="ECO:0000256" key="3">
    <source>
        <dbReference type="ARBA" id="ARBA00022617"/>
    </source>
</evidence>
<comment type="caution">
    <text evidence="13">The sequence shown here is derived from an EMBL/GenBank/DDBJ whole genome shotgun (WGS) entry which is preliminary data.</text>
</comment>
<evidence type="ECO:0000256" key="1">
    <source>
        <dbReference type="ARBA" id="ARBA00004370"/>
    </source>
</evidence>
<evidence type="ECO:0000256" key="10">
    <source>
        <dbReference type="ARBA" id="ARBA00023136"/>
    </source>
</evidence>
<evidence type="ECO:0000256" key="8">
    <source>
        <dbReference type="ARBA" id="ARBA00023004"/>
    </source>
</evidence>
<sequence>MQSASVRRESRRRAMGGASTGSIPLLPFSVAGIVGLALFYFYYVLWIRPERMRSKLRSQGIDGPPPSLIHGNILEMRKILREERKKKAQEEECGPSVTASYVSALFPYLTRWRKRYAKSCLLEHPGPIFMYSTGSMQTLHVSHPDLVKEISVCKSLDLGKPLYLQKDRGALLGKGILTSNGALWAHQRKVIATELFMDKVKVYLYPYLPMKSNRKIWRLTQEIRTLILNIVKERKEDISTSSGQDLLQSIIEGSTIPNSGLDSAESFIVDNCKNIYFAGHETTAVTATWCLMLLASHPEWQHHVREEVLEVCQGKFPNYDMLRRLKMMEEDEEAESFGLSETIRGEGEDNDDKMEKAAAIHDRGSHVGEPTVRHVVSESDTRYTITYFDRRRPIDGEIDCWRSIEEEKGKKKKRKRRKQKKYLTPSSPTCPRRPLVAREPLPPSPPAGDFCPRAERRFVSPRWERDRGD</sequence>
<dbReference type="SUPFAM" id="SSF48264">
    <property type="entry name" value="Cytochrome P450"/>
    <property type="match status" value="1"/>
</dbReference>
<feature type="non-terminal residue" evidence="13">
    <location>
        <position position="469"/>
    </location>
</feature>
<evidence type="ECO:0000256" key="4">
    <source>
        <dbReference type="ARBA" id="ARBA00022692"/>
    </source>
</evidence>
<name>A0A426X435_ENSVE</name>
<keyword evidence="9" id="KW-0503">Monooxygenase</keyword>
<dbReference type="Pfam" id="PF00067">
    <property type="entry name" value="p450"/>
    <property type="match status" value="2"/>
</dbReference>
<dbReference type="Proteomes" id="UP000287651">
    <property type="component" value="Unassembled WGS sequence"/>
</dbReference>
<organism evidence="13 14">
    <name type="scientific">Ensete ventricosum</name>
    <name type="common">Abyssinian banana</name>
    <name type="synonym">Musa ensete</name>
    <dbReference type="NCBI Taxonomy" id="4639"/>
    <lineage>
        <taxon>Eukaryota</taxon>
        <taxon>Viridiplantae</taxon>
        <taxon>Streptophyta</taxon>
        <taxon>Embryophyta</taxon>
        <taxon>Tracheophyta</taxon>
        <taxon>Spermatophyta</taxon>
        <taxon>Magnoliopsida</taxon>
        <taxon>Liliopsida</taxon>
        <taxon>Zingiberales</taxon>
        <taxon>Musaceae</taxon>
        <taxon>Ensete</taxon>
    </lineage>
</organism>
<dbReference type="PRINTS" id="PR00463">
    <property type="entry name" value="EP450I"/>
</dbReference>
<dbReference type="GO" id="GO:0006629">
    <property type="term" value="P:lipid metabolic process"/>
    <property type="evidence" value="ECO:0007669"/>
    <property type="project" value="UniProtKB-ARBA"/>
</dbReference>
<evidence type="ECO:0000256" key="12">
    <source>
        <dbReference type="SAM" id="Phobius"/>
    </source>
</evidence>
<evidence type="ECO:0000313" key="13">
    <source>
        <dbReference type="EMBL" id="RRT34218.1"/>
    </source>
</evidence>
<protein>
    <recommendedName>
        <fullName evidence="15">Cytochrome P450</fullName>
    </recommendedName>
</protein>
<evidence type="ECO:0000256" key="5">
    <source>
        <dbReference type="ARBA" id="ARBA00022723"/>
    </source>
</evidence>
<dbReference type="EMBL" id="AMZH03027271">
    <property type="protein sequence ID" value="RRT34218.1"/>
    <property type="molecule type" value="Genomic_DNA"/>
</dbReference>
<keyword evidence="4 12" id="KW-0812">Transmembrane</keyword>
<dbReference type="PANTHER" id="PTHR24282:SF196">
    <property type="entry name" value="CYTOCHROME P450 714C2"/>
    <property type="match status" value="1"/>
</dbReference>